<evidence type="ECO:0000313" key="2">
    <source>
        <dbReference type="Proteomes" id="UP000224134"/>
    </source>
</evidence>
<dbReference type="KEGG" id="vg:40070712"/>
<protein>
    <submittedName>
        <fullName evidence="1">Aminoglycoside phosphotransferase</fullName>
    </submittedName>
</protein>
<sequence length="82" mass="9625">MMARTLQDVEDARRRVNRIVNGWEAHYQHHLATTLLQRAKHTITNGGTHVVLSRKYQQILRDIDSLIDLADTRLKQHENNNQ</sequence>
<name>A0A142F1L1_9CAUD</name>
<keyword evidence="2" id="KW-1185">Reference proteome</keyword>
<dbReference type="Proteomes" id="UP000224134">
    <property type="component" value="Segment"/>
</dbReference>
<reference evidence="1 2" key="1">
    <citation type="submission" date="2016-02" db="EMBL/GenBank/DDBJ databases">
        <title>Isolation and characterization of bacteriophages from East Africa Rift Valley soda lakes.</title>
        <authorList>
            <person name="van Zyl L.J."/>
            <person name="Nemavhulani S."/>
            <person name="Cowan D.A."/>
            <person name="Trindade M.I."/>
        </authorList>
    </citation>
    <scope>NUCLEOTIDE SEQUENCE [LARGE SCALE GENOMIC DNA]</scope>
</reference>
<accession>A0A142F1L1</accession>
<dbReference type="EMBL" id="KU665491">
    <property type="protein sequence ID" value="AMQ66668.1"/>
    <property type="molecule type" value="Genomic_DNA"/>
</dbReference>
<dbReference type="GeneID" id="40070712"/>
<proteinExistence type="predicted"/>
<evidence type="ECO:0000313" key="1">
    <source>
        <dbReference type="EMBL" id="AMQ66668.1"/>
    </source>
</evidence>
<dbReference type="RefSeq" id="YP_009595154.1">
    <property type="nucleotide sequence ID" value="NC_041879.1"/>
</dbReference>
<keyword evidence="1" id="KW-0808">Transferase</keyword>
<dbReference type="OrthoDB" id="36084at10239"/>
<organism evidence="1 2">
    <name type="scientific">Bacillus phage Mgbh1</name>
    <dbReference type="NCBI Taxonomy" id="1796993"/>
    <lineage>
        <taxon>Viruses</taxon>
        <taxon>Duplodnaviria</taxon>
        <taxon>Heunggongvirae</taxon>
        <taxon>Uroviricota</taxon>
        <taxon>Caudoviricetes</taxon>
        <taxon>Magadivirus</taxon>
        <taxon>Magadivirus Mgbh1</taxon>
    </lineage>
</organism>
<dbReference type="GO" id="GO:0016740">
    <property type="term" value="F:transferase activity"/>
    <property type="evidence" value="ECO:0007669"/>
    <property type="project" value="UniProtKB-KW"/>
</dbReference>